<keyword evidence="3 6" id="KW-0521">NADP</keyword>
<comment type="caution">
    <text evidence="9">The sequence shown here is derived from an EMBL/GenBank/DDBJ whole genome shotgun (WGS) entry which is preliminary data.</text>
</comment>
<keyword evidence="2 6" id="KW-0067">ATP-binding</keyword>
<feature type="domain" description="YjeF C-terminal" evidence="8">
    <location>
        <begin position="44"/>
        <end position="322"/>
    </location>
</feature>
<dbReference type="EC" id="4.2.1.136" evidence="6"/>
<comment type="function">
    <text evidence="6">Catalyzes the dehydration of the S-form of NAD(P)HX at the expense of ADP, which is converted to AMP. Together with NAD(P)HX epimerase, which catalyzes the epimerization of the S- and R-forms, the enzyme allows the repair of both epimers of NAD(P)HX, a damaged form of NAD(P)H that is a result of enzymatic or heat-dependent hydration.</text>
</comment>
<comment type="catalytic activity">
    <reaction evidence="6">
        <text>(6S)-NADHX + ADP = AMP + phosphate + NADH + H(+)</text>
        <dbReference type="Rhea" id="RHEA:32223"/>
        <dbReference type="ChEBI" id="CHEBI:15378"/>
        <dbReference type="ChEBI" id="CHEBI:43474"/>
        <dbReference type="ChEBI" id="CHEBI:57945"/>
        <dbReference type="ChEBI" id="CHEBI:64074"/>
        <dbReference type="ChEBI" id="CHEBI:456215"/>
        <dbReference type="ChEBI" id="CHEBI:456216"/>
        <dbReference type="EC" id="4.2.1.136"/>
    </reaction>
</comment>
<dbReference type="Pfam" id="PF01256">
    <property type="entry name" value="Carb_kinase"/>
    <property type="match status" value="1"/>
</dbReference>
<organism evidence="9 10">
    <name type="scientific">Corynebacterium heidelbergense</name>
    <dbReference type="NCBI Taxonomy" id="2055947"/>
    <lineage>
        <taxon>Bacteria</taxon>
        <taxon>Bacillati</taxon>
        <taxon>Actinomycetota</taxon>
        <taxon>Actinomycetes</taxon>
        <taxon>Mycobacteriales</taxon>
        <taxon>Corynebacteriaceae</taxon>
        <taxon>Corynebacterium</taxon>
    </lineage>
</organism>
<dbReference type="SUPFAM" id="SSF53613">
    <property type="entry name" value="Ribokinase-like"/>
    <property type="match status" value="1"/>
</dbReference>
<name>A0A364V661_9CORY</name>
<feature type="region of interest" description="Disordered" evidence="7">
    <location>
        <begin position="1"/>
        <end position="29"/>
    </location>
</feature>
<feature type="binding site" evidence="6">
    <location>
        <begin position="230"/>
        <end position="234"/>
    </location>
    <ligand>
        <name>AMP</name>
        <dbReference type="ChEBI" id="CHEBI:456215"/>
    </ligand>
</feature>
<comment type="catalytic activity">
    <reaction evidence="6">
        <text>(6S)-NADPHX + ADP = AMP + phosphate + NADPH + H(+)</text>
        <dbReference type="Rhea" id="RHEA:32235"/>
        <dbReference type="ChEBI" id="CHEBI:15378"/>
        <dbReference type="ChEBI" id="CHEBI:43474"/>
        <dbReference type="ChEBI" id="CHEBI:57783"/>
        <dbReference type="ChEBI" id="CHEBI:64076"/>
        <dbReference type="ChEBI" id="CHEBI:456215"/>
        <dbReference type="ChEBI" id="CHEBI:456216"/>
        <dbReference type="EC" id="4.2.1.136"/>
    </reaction>
</comment>
<evidence type="ECO:0000256" key="6">
    <source>
        <dbReference type="HAMAP-Rule" id="MF_01965"/>
    </source>
</evidence>
<evidence type="ECO:0000256" key="4">
    <source>
        <dbReference type="ARBA" id="ARBA00023027"/>
    </source>
</evidence>
<dbReference type="Gene3D" id="3.40.1190.20">
    <property type="match status" value="1"/>
</dbReference>
<dbReference type="HAMAP" id="MF_01965">
    <property type="entry name" value="NADHX_dehydratase"/>
    <property type="match status" value="1"/>
</dbReference>
<feature type="binding site" evidence="6">
    <location>
        <position position="259"/>
    </location>
    <ligand>
        <name>(6S)-NADPHX</name>
        <dbReference type="ChEBI" id="CHEBI:64076"/>
    </ligand>
</feature>
<feature type="binding site" evidence="6">
    <location>
        <position position="129"/>
    </location>
    <ligand>
        <name>(6S)-NADPHX</name>
        <dbReference type="ChEBI" id="CHEBI:64076"/>
    </ligand>
</feature>
<protein>
    <recommendedName>
        <fullName evidence="6">ADP-dependent (S)-NAD(P)H-hydrate dehydratase</fullName>
        <ecNumber evidence="6">4.2.1.136</ecNumber>
    </recommendedName>
    <alternativeName>
        <fullName evidence="6">ADP-dependent NAD(P)HX dehydratase</fullName>
    </alternativeName>
</protein>
<accession>A0A364V661</accession>
<dbReference type="GO" id="GO:0052855">
    <property type="term" value="F:ADP-dependent NAD(P)H-hydrate dehydratase activity"/>
    <property type="evidence" value="ECO:0007669"/>
    <property type="project" value="UniProtKB-UniRule"/>
</dbReference>
<dbReference type="PANTHER" id="PTHR12592">
    <property type="entry name" value="ATP-DEPENDENT (S)-NAD(P)H-HYDRATE DEHYDRATASE FAMILY MEMBER"/>
    <property type="match status" value="1"/>
</dbReference>
<feature type="binding site" evidence="6">
    <location>
        <position position="78"/>
    </location>
    <ligand>
        <name>(6S)-NADPHX</name>
        <dbReference type="ChEBI" id="CHEBI:64076"/>
    </ligand>
</feature>
<evidence type="ECO:0000313" key="9">
    <source>
        <dbReference type="EMBL" id="RAV32132.1"/>
    </source>
</evidence>
<dbReference type="Proteomes" id="UP000251577">
    <property type="component" value="Unassembled WGS sequence"/>
</dbReference>
<dbReference type="EMBL" id="QHCV01000037">
    <property type="protein sequence ID" value="RAV32132.1"/>
    <property type="molecule type" value="Genomic_DNA"/>
</dbReference>
<keyword evidence="10" id="KW-1185">Reference proteome</keyword>
<evidence type="ECO:0000256" key="5">
    <source>
        <dbReference type="ARBA" id="ARBA00023239"/>
    </source>
</evidence>
<feature type="binding site" evidence="6">
    <location>
        <position position="185"/>
    </location>
    <ligand>
        <name>(6S)-NADPHX</name>
        <dbReference type="ChEBI" id="CHEBI:64076"/>
    </ligand>
</feature>
<feature type="compositionally biased region" description="Basic and acidic residues" evidence="7">
    <location>
        <begin position="12"/>
        <end position="28"/>
    </location>
</feature>
<comment type="subunit">
    <text evidence="6">Homotetramer.</text>
</comment>
<reference evidence="9 10" key="1">
    <citation type="journal article" date="2018" name="Syst. Appl. Microbiol.">
        <title>Corynebacterium heidelbergense sp. nov., isolated from the preen glands of Egyptian geese (Alopochen aegyptiacus).</title>
        <authorList>
            <person name="Braun M.S."/>
            <person name="Wang E."/>
            <person name="Zimmermann S."/>
            <person name="Wink M."/>
        </authorList>
    </citation>
    <scope>NUCLEOTIDE SEQUENCE [LARGE SCALE GENOMIC DNA]</scope>
    <source>
        <strain evidence="9 10">647</strain>
    </source>
</reference>
<gene>
    <name evidence="6" type="primary">nnrD</name>
    <name evidence="9" type="ORF">DLJ54_04810</name>
</gene>
<evidence type="ECO:0000256" key="7">
    <source>
        <dbReference type="SAM" id="MobiDB-lite"/>
    </source>
</evidence>
<dbReference type="AlphaFoldDB" id="A0A364V661"/>
<keyword evidence="1 6" id="KW-0547">Nucleotide-binding</keyword>
<dbReference type="PROSITE" id="PS01050">
    <property type="entry name" value="YJEF_C_2"/>
    <property type="match status" value="1"/>
</dbReference>
<comment type="similarity">
    <text evidence="6">Belongs to the NnrD/CARKD family.</text>
</comment>
<dbReference type="CDD" id="cd01171">
    <property type="entry name" value="YXKO-related"/>
    <property type="match status" value="1"/>
</dbReference>
<sequence length="329" mass="34142">MESVAGPGPSDNDGRDDRSLPARGEDRSLAPFPHSAQVLLASECLPGAGQLWPVPGPTDDKYSGVVGIYAGSDQYPGARIMCTQAAVAATSPMVRVIGSPQITERFPEVIAHPSPQESGRVQAWVAGPGLGQGAETVEAVRWVLRQPERLIVDATALRLVAAHSELRRILVERAEHGRVTVLTPHAGEFGGLAESLNRPDMGDAATASLPDRLEAAQWLAREMGAVVLLKGRLTVVADAKQAWAVDVEHSWAATAGSGDVLAGLLGALVAAVDRYQPVVHSVIAAVAVHALAGELAARTPEGPAPVSASGIAAAIRPAVAIALREAGRF</sequence>
<keyword evidence="5 6" id="KW-0456">Lyase</keyword>
<comment type="cofactor">
    <cofactor evidence="6">
        <name>Mg(2+)</name>
        <dbReference type="ChEBI" id="CHEBI:18420"/>
    </cofactor>
</comment>
<keyword evidence="4 6" id="KW-0520">NAD</keyword>
<dbReference type="InterPro" id="IPR017953">
    <property type="entry name" value="Carbohydrate_kinase_pred_CS"/>
</dbReference>
<evidence type="ECO:0000256" key="3">
    <source>
        <dbReference type="ARBA" id="ARBA00022857"/>
    </source>
</evidence>
<dbReference type="GO" id="GO:0110051">
    <property type="term" value="P:metabolite repair"/>
    <property type="evidence" value="ECO:0007669"/>
    <property type="project" value="TreeGrafter"/>
</dbReference>
<dbReference type="RefSeq" id="WP_113630670.1">
    <property type="nucleotide sequence ID" value="NZ_QHCV01000037.1"/>
</dbReference>
<dbReference type="PROSITE" id="PS51383">
    <property type="entry name" value="YJEF_C_3"/>
    <property type="match status" value="1"/>
</dbReference>
<evidence type="ECO:0000313" key="10">
    <source>
        <dbReference type="Proteomes" id="UP000251577"/>
    </source>
</evidence>
<dbReference type="GO" id="GO:0046496">
    <property type="term" value="P:nicotinamide nucleotide metabolic process"/>
    <property type="evidence" value="ECO:0007669"/>
    <property type="project" value="UniProtKB-UniRule"/>
</dbReference>
<dbReference type="InterPro" id="IPR000631">
    <property type="entry name" value="CARKD"/>
</dbReference>
<evidence type="ECO:0000259" key="8">
    <source>
        <dbReference type="PROSITE" id="PS51383"/>
    </source>
</evidence>
<feature type="binding site" evidence="6">
    <location>
        <position position="258"/>
    </location>
    <ligand>
        <name>AMP</name>
        <dbReference type="ChEBI" id="CHEBI:456215"/>
    </ligand>
</feature>
<evidence type="ECO:0000256" key="1">
    <source>
        <dbReference type="ARBA" id="ARBA00022741"/>
    </source>
</evidence>
<dbReference type="PANTHER" id="PTHR12592:SF0">
    <property type="entry name" value="ATP-DEPENDENT (S)-NAD(P)H-HYDRATE DEHYDRATASE"/>
    <property type="match status" value="1"/>
</dbReference>
<proteinExistence type="inferred from homology"/>
<dbReference type="GO" id="GO:0052856">
    <property type="term" value="F:NAD(P)HX epimerase activity"/>
    <property type="evidence" value="ECO:0007669"/>
    <property type="project" value="TreeGrafter"/>
</dbReference>
<dbReference type="InterPro" id="IPR029056">
    <property type="entry name" value="Ribokinase-like"/>
</dbReference>
<evidence type="ECO:0000256" key="2">
    <source>
        <dbReference type="ARBA" id="ARBA00022840"/>
    </source>
</evidence>
<dbReference type="GO" id="GO:0005524">
    <property type="term" value="F:ATP binding"/>
    <property type="evidence" value="ECO:0007669"/>
    <property type="project" value="UniProtKB-KW"/>
</dbReference>